<evidence type="ECO:0000256" key="1">
    <source>
        <dbReference type="SAM" id="MobiDB-lite"/>
    </source>
</evidence>
<evidence type="ECO:0000256" key="2">
    <source>
        <dbReference type="SAM" id="SignalP"/>
    </source>
</evidence>
<sequence>MKPTILLSALGLFSLTTAHENPWDPISEQHDPDWNNPIETARGYLRRPPLNLTGKHIEEHYTPLEDLEDPVPTVNLTTPTTTLSRRKPPREEVPYNFSHGPIGKVWPWKNGDGPWRWGYKGKRYSRRGCGRTCVAKCKANRVTAFVRMYLHPLPIIPIIMSKSHNRERFRSSCREVCGAFCEYSRDVTQEEMASHFGVKLSLQTKKKSADRYDDDGYDRDENYNYPIPQRVGGNNHSDDDKPLAPVEFRNGKLVTGV</sequence>
<name>A0AA40EF07_9PEZI</name>
<feature type="signal peptide" evidence="2">
    <location>
        <begin position="1"/>
        <end position="18"/>
    </location>
</feature>
<feature type="region of interest" description="Disordered" evidence="1">
    <location>
        <begin position="68"/>
        <end position="94"/>
    </location>
</feature>
<feature type="region of interest" description="Disordered" evidence="1">
    <location>
        <begin position="210"/>
        <end position="257"/>
    </location>
</feature>
<proteinExistence type="predicted"/>
<organism evidence="3 4">
    <name type="scientific">Apiosordaria backusii</name>
    <dbReference type="NCBI Taxonomy" id="314023"/>
    <lineage>
        <taxon>Eukaryota</taxon>
        <taxon>Fungi</taxon>
        <taxon>Dikarya</taxon>
        <taxon>Ascomycota</taxon>
        <taxon>Pezizomycotina</taxon>
        <taxon>Sordariomycetes</taxon>
        <taxon>Sordariomycetidae</taxon>
        <taxon>Sordariales</taxon>
        <taxon>Lasiosphaeriaceae</taxon>
        <taxon>Apiosordaria</taxon>
    </lineage>
</organism>
<feature type="chain" id="PRO_5041268719" evidence="2">
    <location>
        <begin position="19"/>
        <end position="257"/>
    </location>
</feature>
<dbReference type="AlphaFoldDB" id="A0AA40EF07"/>
<keyword evidence="2" id="KW-0732">Signal</keyword>
<gene>
    <name evidence="3" type="ORF">B0T21DRAFT_449288</name>
</gene>
<dbReference type="Proteomes" id="UP001172159">
    <property type="component" value="Unassembled WGS sequence"/>
</dbReference>
<feature type="compositionally biased region" description="Low complexity" evidence="1">
    <location>
        <begin position="70"/>
        <end position="83"/>
    </location>
</feature>
<keyword evidence="4" id="KW-1185">Reference proteome</keyword>
<reference evidence="3" key="1">
    <citation type="submission" date="2023-06" db="EMBL/GenBank/DDBJ databases">
        <title>Genome-scale phylogeny and comparative genomics of the fungal order Sordariales.</title>
        <authorList>
            <consortium name="Lawrence Berkeley National Laboratory"/>
            <person name="Hensen N."/>
            <person name="Bonometti L."/>
            <person name="Westerberg I."/>
            <person name="Brannstrom I.O."/>
            <person name="Guillou S."/>
            <person name="Cros-Aarteil S."/>
            <person name="Calhoun S."/>
            <person name="Haridas S."/>
            <person name="Kuo A."/>
            <person name="Mondo S."/>
            <person name="Pangilinan J."/>
            <person name="Riley R."/>
            <person name="Labutti K."/>
            <person name="Andreopoulos B."/>
            <person name="Lipzen A."/>
            <person name="Chen C."/>
            <person name="Yanf M."/>
            <person name="Daum C."/>
            <person name="Ng V."/>
            <person name="Clum A."/>
            <person name="Steindorff A."/>
            <person name="Ohm R."/>
            <person name="Martin F."/>
            <person name="Silar P."/>
            <person name="Natvig D."/>
            <person name="Lalanne C."/>
            <person name="Gautier V."/>
            <person name="Ament-Velasquez S.L."/>
            <person name="Kruys A."/>
            <person name="Hutchinson M.I."/>
            <person name="Powell A.J."/>
            <person name="Barry K."/>
            <person name="Miller A.N."/>
            <person name="Grigoriev I.V."/>
            <person name="Debuchy R."/>
            <person name="Gladieux P."/>
            <person name="Thoren M.H."/>
            <person name="Johannesson H."/>
        </authorList>
    </citation>
    <scope>NUCLEOTIDE SEQUENCE</scope>
    <source>
        <strain evidence="3">CBS 540.89</strain>
    </source>
</reference>
<comment type="caution">
    <text evidence="3">The sequence shown here is derived from an EMBL/GenBank/DDBJ whole genome shotgun (WGS) entry which is preliminary data.</text>
</comment>
<dbReference type="EMBL" id="JAUKTV010000004">
    <property type="protein sequence ID" value="KAK0739069.1"/>
    <property type="molecule type" value="Genomic_DNA"/>
</dbReference>
<evidence type="ECO:0000313" key="4">
    <source>
        <dbReference type="Proteomes" id="UP001172159"/>
    </source>
</evidence>
<accession>A0AA40EF07</accession>
<evidence type="ECO:0000313" key="3">
    <source>
        <dbReference type="EMBL" id="KAK0739069.1"/>
    </source>
</evidence>
<protein>
    <submittedName>
        <fullName evidence="3">Uncharacterized protein</fullName>
    </submittedName>
</protein>